<dbReference type="GO" id="GO:0016212">
    <property type="term" value="F:kynurenine-oxoglutarate transaminase activity"/>
    <property type="evidence" value="ECO:0007669"/>
    <property type="project" value="TreeGrafter"/>
</dbReference>
<proteinExistence type="inferred from homology"/>
<keyword evidence="4 7" id="KW-0808">Transferase</keyword>
<keyword evidence="8" id="KW-1185">Reference proteome</keyword>
<evidence type="ECO:0000259" key="6">
    <source>
        <dbReference type="Pfam" id="PF00155"/>
    </source>
</evidence>
<gene>
    <name evidence="7" type="ORF">HNP55_000071</name>
</gene>
<protein>
    <submittedName>
        <fullName evidence="7">Methionine aminotransferase</fullName>
        <ecNumber evidence="7">2.6.1.-</ecNumber>
    </submittedName>
</protein>
<keyword evidence="3 7" id="KW-0032">Aminotransferase</keyword>
<accession>A0A840L0Y6</accession>
<comment type="cofactor">
    <cofactor evidence="1">
        <name>pyridoxal 5'-phosphate</name>
        <dbReference type="ChEBI" id="CHEBI:597326"/>
    </cofactor>
</comment>
<dbReference type="PANTHER" id="PTHR43807">
    <property type="entry name" value="FI04487P"/>
    <property type="match status" value="1"/>
</dbReference>
<evidence type="ECO:0000256" key="2">
    <source>
        <dbReference type="ARBA" id="ARBA00007441"/>
    </source>
</evidence>
<dbReference type="FunFam" id="3.40.640.10:FF:000033">
    <property type="entry name" value="Aspartate aminotransferase"/>
    <property type="match status" value="1"/>
</dbReference>
<comment type="similarity">
    <text evidence="2">Belongs to the class-I pyridoxal-phosphate-dependent aminotransferase family.</text>
</comment>
<dbReference type="InterPro" id="IPR015424">
    <property type="entry name" value="PyrdxlP-dep_Trfase"/>
</dbReference>
<dbReference type="InterPro" id="IPR004839">
    <property type="entry name" value="Aminotransferase_I/II_large"/>
</dbReference>
<comment type="caution">
    <text evidence="7">The sequence shown here is derived from an EMBL/GenBank/DDBJ whole genome shotgun (WGS) entry which is preliminary data.</text>
</comment>
<dbReference type="EC" id="2.6.1.-" evidence="7"/>
<organism evidence="7 8">
    <name type="scientific">Roseateles oligotrophus</name>
    <dbReference type="NCBI Taxonomy" id="1769250"/>
    <lineage>
        <taxon>Bacteria</taxon>
        <taxon>Pseudomonadati</taxon>
        <taxon>Pseudomonadota</taxon>
        <taxon>Betaproteobacteria</taxon>
        <taxon>Burkholderiales</taxon>
        <taxon>Sphaerotilaceae</taxon>
        <taxon>Roseateles</taxon>
    </lineage>
</organism>
<dbReference type="InterPro" id="IPR015422">
    <property type="entry name" value="PyrdxlP-dep_Trfase_small"/>
</dbReference>
<feature type="domain" description="Aminotransferase class I/classII large" evidence="6">
    <location>
        <begin position="44"/>
        <end position="402"/>
    </location>
</feature>
<dbReference type="EMBL" id="JACHLP010000001">
    <property type="protein sequence ID" value="MBB4841576.1"/>
    <property type="molecule type" value="Genomic_DNA"/>
</dbReference>
<keyword evidence="5" id="KW-0663">Pyridoxal phosphate</keyword>
<evidence type="ECO:0000313" key="7">
    <source>
        <dbReference type="EMBL" id="MBB4841576.1"/>
    </source>
</evidence>
<dbReference type="Pfam" id="PF00155">
    <property type="entry name" value="Aminotran_1_2"/>
    <property type="match status" value="1"/>
</dbReference>
<dbReference type="GO" id="GO:0030170">
    <property type="term" value="F:pyridoxal phosphate binding"/>
    <property type="evidence" value="ECO:0007669"/>
    <property type="project" value="InterPro"/>
</dbReference>
<name>A0A840L0Y6_9BURK</name>
<evidence type="ECO:0000256" key="1">
    <source>
        <dbReference type="ARBA" id="ARBA00001933"/>
    </source>
</evidence>
<dbReference type="GO" id="GO:0005737">
    <property type="term" value="C:cytoplasm"/>
    <property type="evidence" value="ECO:0007669"/>
    <property type="project" value="TreeGrafter"/>
</dbReference>
<evidence type="ECO:0000256" key="3">
    <source>
        <dbReference type="ARBA" id="ARBA00022576"/>
    </source>
</evidence>
<dbReference type="PANTHER" id="PTHR43807:SF20">
    <property type="entry name" value="FI04487P"/>
    <property type="match status" value="1"/>
</dbReference>
<dbReference type="NCBIfam" id="NF006569">
    <property type="entry name" value="PRK09082.1"/>
    <property type="match status" value="1"/>
</dbReference>
<dbReference type="Gene3D" id="3.90.1150.10">
    <property type="entry name" value="Aspartate Aminotransferase, domain 1"/>
    <property type="match status" value="1"/>
</dbReference>
<dbReference type="CDD" id="cd00609">
    <property type="entry name" value="AAT_like"/>
    <property type="match status" value="1"/>
</dbReference>
<dbReference type="SUPFAM" id="SSF53383">
    <property type="entry name" value="PLP-dependent transferases"/>
    <property type="match status" value="1"/>
</dbReference>
<evidence type="ECO:0000256" key="4">
    <source>
        <dbReference type="ARBA" id="ARBA00022679"/>
    </source>
</evidence>
<reference evidence="7 8" key="1">
    <citation type="submission" date="2020-08" db="EMBL/GenBank/DDBJ databases">
        <title>Functional genomics of gut bacteria from endangered species of beetles.</title>
        <authorList>
            <person name="Carlos-Shanley C."/>
        </authorList>
    </citation>
    <scope>NUCLEOTIDE SEQUENCE [LARGE SCALE GENOMIC DNA]</scope>
    <source>
        <strain evidence="7 8">S00239</strain>
    </source>
</reference>
<dbReference type="AlphaFoldDB" id="A0A840L0Y6"/>
<dbReference type="Gene3D" id="3.40.640.10">
    <property type="entry name" value="Type I PLP-dependent aspartate aminotransferase-like (Major domain)"/>
    <property type="match status" value="1"/>
</dbReference>
<dbReference type="Proteomes" id="UP000562027">
    <property type="component" value="Unassembled WGS sequence"/>
</dbReference>
<evidence type="ECO:0000313" key="8">
    <source>
        <dbReference type="Proteomes" id="UP000562027"/>
    </source>
</evidence>
<dbReference type="RefSeq" id="WP_184294883.1">
    <property type="nucleotide sequence ID" value="NZ_JACHLP010000001.1"/>
</dbReference>
<dbReference type="InterPro" id="IPR051326">
    <property type="entry name" value="Kynurenine-oxoglutarate_AT"/>
</dbReference>
<dbReference type="InterPro" id="IPR015421">
    <property type="entry name" value="PyrdxlP-dep_Trfase_major"/>
</dbReference>
<evidence type="ECO:0000256" key="5">
    <source>
        <dbReference type="ARBA" id="ARBA00022898"/>
    </source>
</evidence>
<sequence length="407" mass="44360">MATPTTTASNFKFSVTPNLPSRLPHVGTTIFSTMSALAQKHGAVNLGQGFPDFDCDPALIEAVHAAMREGHNQYPLMSGVPALREAVAAKLQTLYRASYQPDSEITITAGATQAIFTALLASVHAGDEVIILEPCYDSYAPNIELAGGVAVRVPLTAGTFRPDFERIAAAITPRTRAIVINTPHNPSATVWTEAEMLQLAALLRDTPILLISDEVYEHMVFDGAQHHSVARYPELAARSFIVSSFGKTYHVTGWKVGYVAAPAALTREFRKVHQYNVFTVNTPMQLGLARYMADAAPYLQLPDFYQAKRERFRAGLSQTGLKLLPCEGTYFQCADIAEVERFARSGLRGDLAFCEWLTSELGVAAIPMSAFSTGPALKDAARQTVVRFCFAKKEVTLAQALSQLQEL</sequence>